<name>A0AAW9IGE5_CLOPF</name>
<dbReference type="GO" id="GO:0016757">
    <property type="term" value="F:glycosyltransferase activity"/>
    <property type="evidence" value="ECO:0007669"/>
    <property type="project" value="InterPro"/>
</dbReference>
<dbReference type="InterPro" id="IPR001296">
    <property type="entry name" value="Glyco_trans_1"/>
</dbReference>
<dbReference type="EMBL" id="WNVM01000004">
    <property type="protein sequence ID" value="MDZ5008988.1"/>
    <property type="molecule type" value="Genomic_DNA"/>
</dbReference>
<feature type="domain" description="Glycosyl transferase family 1" evidence="1">
    <location>
        <begin position="187"/>
        <end position="351"/>
    </location>
</feature>
<protein>
    <submittedName>
        <fullName evidence="3">Glycosyltransferase</fullName>
    </submittedName>
</protein>
<dbReference type="CDD" id="cd03808">
    <property type="entry name" value="GT4_CapM-like"/>
    <property type="match status" value="1"/>
</dbReference>
<accession>A0AAW9IGE5</accession>
<dbReference type="Gene3D" id="3.40.50.2000">
    <property type="entry name" value="Glycogen Phosphorylase B"/>
    <property type="match status" value="2"/>
</dbReference>
<dbReference type="Pfam" id="PF00534">
    <property type="entry name" value="Glycos_transf_1"/>
    <property type="match status" value="1"/>
</dbReference>
<sequence length="369" mass="42911">MKILYVTALMETINAFLVPHIEMLLEEGNSVECACNINTTVDENLINKNVKINNIYFSRNPLKISYKKVINQLIKLQEKNNYDIVHVHTPIAAFLTRFAFRKYDCKIIYTAHGFHFYKGAPILNWLLYYNLEKIAARWTDVLVTINSEDFDRATKFKLRNNGQVKFMHGVGIERKVLNVLSKREIVEYRESLGLKEDDFVLLILADINKNKNHIQVIQAMKILTKKYSNIKIICAGKGELLDKLKNIVKDNSLEDNIKFIGYRKDVYGLIQCSDCIGLFSKREGLGKCLLEGMTMNKALIATNTRGPRELIDYGKNGYLVKLGDYKQTAYLIEKLYLNRDKLYKFGEYSKNKIEKYYLDNVLLEIENFY</sequence>
<feature type="domain" description="Glycosyltransferase subfamily 4-like N-terminal" evidence="2">
    <location>
        <begin position="3"/>
        <end position="143"/>
    </location>
</feature>
<gene>
    <name evidence="3" type="ORF">GNF77_08630</name>
</gene>
<dbReference type="RefSeq" id="WP_322381976.1">
    <property type="nucleotide sequence ID" value="NZ_WNVM01000004.1"/>
</dbReference>
<evidence type="ECO:0000313" key="4">
    <source>
        <dbReference type="Proteomes" id="UP001292368"/>
    </source>
</evidence>
<evidence type="ECO:0000259" key="2">
    <source>
        <dbReference type="Pfam" id="PF13477"/>
    </source>
</evidence>
<dbReference type="InterPro" id="IPR028098">
    <property type="entry name" value="Glyco_trans_4-like_N"/>
</dbReference>
<dbReference type="PANTHER" id="PTHR12526">
    <property type="entry name" value="GLYCOSYLTRANSFERASE"/>
    <property type="match status" value="1"/>
</dbReference>
<dbReference type="Pfam" id="PF13477">
    <property type="entry name" value="Glyco_trans_4_2"/>
    <property type="match status" value="1"/>
</dbReference>
<dbReference type="PANTHER" id="PTHR12526:SF630">
    <property type="entry name" value="GLYCOSYLTRANSFERASE"/>
    <property type="match status" value="1"/>
</dbReference>
<dbReference type="Proteomes" id="UP001292368">
    <property type="component" value="Unassembled WGS sequence"/>
</dbReference>
<dbReference type="AlphaFoldDB" id="A0AAW9IGE5"/>
<reference evidence="3" key="1">
    <citation type="submission" date="2019-11" db="EMBL/GenBank/DDBJ databases">
        <title>Characterization of Clostridium perfringens isolates from swine manure treated agricultural soils.</title>
        <authorList>
            <person name="Wushke S.T."/>
        </authorList>
    </citation>
    <scope>NUCLEOTIDE SEQUENCE</scope>
    <source>
        <strain evidence="3">V2</strain>
    </source>
</reference>
<evidence type="ECO:0000313" key="3">
    <source>
        <dbReference type="EMBL" id="MDZ5008988.1"/>
    </source>
</evidence>
<proteinExistence type="predicted"/>
<dbReference type="SUPFAM" id="SSF53756">
    <property type="entry name" value="UDP-Glycosyltransferase/glycogen phosphorylase"/>
    <property type="match status" value="1"/>
</dbReference>
<evidence type="ECO:0000259" key="1">
    <source>
        <dbReference type="Pfam" id="PF00534"/>
    </source>
</evidence>
<comment type="caution">
    <text evidence="3">The sequence shown here is derived from an EMBL/GenBank/DDBJ whole genome shotgun (WGS) entry which is preliminary data.</text>
</comment>
<organism evidence="3 4">
    <name type="scientific">Clostridium perfringens</name>
    <dbReference type="NCBI Taxonomy" id="1502"/>
    <lineage>
        <taxon>Bacteria</taxon>
        <taxon>Bacillati</taxon>
        <taxon>Bacillota</taxon>
        <taxon>Clostridia</taxon>
        <taxon>Eubacteriales</taxon>
        <taxon>Clostridiaceae</taxon>
        <taxon>Clostridium</taxon>
    </lineage>
</organism>